<name>A0A0S6W733_VECG1</name>
<dbReference type="STRING" id="1499967.U27_02322"/>
<dbReference type="InterPro" id="IPR024163">
    <property type="entry name" value="Aerotolerance_reg_N"/>
</dbReference>
<evidence type="ECO:0000256" key="1">
    <source>
        <dbReference type="ARBA" id="ARBA00022475"/>
    </source>
</evidence>
<keyword evidence="1" id="KW-1003">Cell membrane</keyword>
<feature type="domain" description="VWFA" evidence="6">
    <location>
        <begin position="89"/>
        <end position="283"/>
    </location>
</feature>
<dbReference type="PANTHER" id="PTHR22550">
    <property type="entry name" value="SPORE GERMINATION PROTEIN"/>
    <property type="match status" value="1"/>
</dbReference>
<dbReference type="InterPro" id="IPR002035">
    <property type="entry name" value="VWF_A"/>
</dbReference>
<evidence type="ECO:0000259" key="6">
    <source>
        <dbReference type="PROSITE" id="PS50234"/>
    </source>
</evidence>
<proteinExistence type="predicted"/>
<dbReference type="InterPro" id="IPR050768">
    <property type="entry name" value="UPF0353/GerABKA_families"/>
</dbReference>
<keyword evidence="8" id="KW-1185">Reference proteome</keyword>
<dbReference type="Gene3D" id="3.40.50.410">
    <property type="entry name" value="von Willebrand factor, type A domain"/>
    <property type="match status" value="1"/>
</dbReference>
<keyword evidence="2 5" id="KW-0812">Transmembrane</keyword>
<dbReference type="InterPro" id="IPR036465">
    <property type="entry name" value="vWFA_dom_sf"/>
</dbReference>
<dbReference type="InterPro" id="IPR033881">
    <property type="entry name" value="vWA_BatA_type"/>
</dbReference>
<dbReference type="Proteomes" id="UP000030661">
    <property type="component" value="Unassembled WGS sequence"/>
</dbReference>
<dbReference type="Pfam" id="PF07584">
    <property type="entry name" value="BatA"/>
    <property type="match status" value="1"/>
</dbReference>
<dbReference type="NCBIfam" id="TIGR02226">
    <property type="entry name" value="two_anch"/>
    <property type="match status" value="1"/>
</dbReference>
<dbReference type="SUPFAM" id="SSF53300">
    <property type="entry name" value="vWA-like"/>
    <property type="match status" value="1"/>
</dbReference>
<evidence type="ECO:0000313" key="7">
    <source>
        <dbReference type="EMBL" id="GAK55488.1"/>
    </source>
</evidence>
<feature type="transmembrane region" description="Helical" evidence="5">
    <location>
        <begin position="51"/>
        <end position="72"/>
    </location>
</feature>
<evidence type="ECO:0000313" key="8">
    <source>
        <dbReference type="Proteomes" id="UP000030661"/>
    </source>
</evidence>
<sequence>MRFASSLFLLLLVFVPLLIKYMREQHAKKRGTLRFSNVQRLRQALPVGLARYYGILSVMRLVMIVLLIVALARPQSSKGDESITTEGIDIILTLDVSGSMQAEDFDPNRLEAAKKVAADFIHGRKNDRIGLVVFAGHSVTQAPLTLDYEVLLNLLEKIHIGMLQEDGTAIGMAIANSVNRLRQSEAKSKVIILLTDGVNNCGEIDPLTAANLAKAMGLKMYTIGAGSKGRAYVTTNDPIFGKRRVPIQADLDEETLQKVAEMTGGKYFRATDAESLAQIYEEIEQLEKTQIDVKQYKEYVELFPYLAYTVFGLLCVEIVLTSTRFRKIP</sequence>
<reference evidence="7" key="1">
    <citation type="journal article" date="2015" name="PeerJ">
        <title>First genomic representation of candidate bacterial phylum KSB3 points to enhanced environmental sensing as a trigger of wastewater bulking.</title>
        <authorList>
            <person name="Sekiguchi Y."/>
            <person name="Ohashi A."/>
            <person name="Parks D.H."/>
            <person name="Yamauchi T."/>
            <person name="Tyson G.W."/>
            <person name="Hugenholtz P."/>
        </authorList>
    </citation>
    <scope>NUCLEOTIDE SEQUENCE [LARGE SCALE GENOMIC DNA]</scope>
</reference>
<evidence type="ECO:0000256" key="5">
    <source>
        <dbReference type="SAM" id="Phobius"/>
    </source>
</evidence>
<dbReference type="CDD" id="cd01467">
    <property type="entry name" value="vWA_BatA_type"/>
    <property type="match status" value="1"/>
</dbReference>
<gene>
    <name evidence="7" type="ORF">U27_02322</name>
</gene>
<evidence type="ECO:0000256" key="3">
    <source>
        <dbReference type="ARBA" id="ARBA00022989"/>
    </source>
</evidence>
<dbReference type="HOGENOM" id="CLU_024570_0_0_0"/>
<keyword evidence="4 5" id="KW-0472">Membrane</keyword>
<dbReference type="eggNOG" id="COG2304">
    <property type="taxonomic scope" value="Bacteria"/>
</dbReference>
<dbReference type="Pfam" id="PF00092">
    <property type="entry name" value="VWA"/>
    <property type="match status" value="1"/>
</dbReference>
<dbReference type="InterPro" id="IPR011933">
    <property type="entry name" value="Double_TM_dom"/>
</dbReference>
<dbReference type="AlphaFoldDB" id="A0A0S6W733"/>
<dbReference type="SMART" id="SM00327">
    <property type="entry name" value="VWA"/>
    <property type="match status" value="1"/>
</dbReference>
<protein>
    <submittedName>
        <fullName evidence="7">von Willebrand factor type A</fullName>
    </submittedName>
</protein>
<accession>A0A0S6W733</accession>
<evidence type="ECO:0000256" key="2">
    <source>
        <dbReference type="ARBA" id="ARBA00022692"/>
    </source>
</evidence>
<keyword evidence="3 5" id="KW-1133">Transmembrane helix</keyword>
<dbReference type="EMBL" id="DF820463">
    <property type="protein sequence ID" value="GAK55488.1"/>
    <property type="molecule type" value="Genomic_DNA"/>
</dbReference>
<dbReference type="PROSITE" id="PS50234">
    <property type="entry name" value="VWFA"/>
    <property type="match status" value="1"/>
</dbReference>
<evidence type="ECO:0000256" key="4">
    <source>
        <dbReference type="ARBA" id="ARBA00023136"/>
    </source>
</evidence>
<dbReference type="PRINTS" id="PR00453">
    <property type="entry name" value="VWFADOMAIN"/>
</dbReference>
<organism evidence="7">
    <name type="scientific">Vecturithrix granuli</name>
    <dbReference type="NCBI Taxonomy" id="1499967"/>
    <lineage>
        <taxon>Bacteria</taxon>
        <taxon>Candidatus Moduliflexota</taxon>
        <taxon>Candidatus Vecturitrichia</taxon>
        <taxon>Candidatus Vecturitrichales</taxon>
        <taxon>Candidatus Vecturitrichaceae</taxon>
        <taxon>Candidatus Vecturithrix</taxon>
    </lineage>
</organism>
<dbReference type="PANTHER" id="PTHR22550:SF5">
    <property type="entry name" value="LEUCINE ZIPPER PROTEIN 4"/>
    <property type="match status" value="1"/>
</dbReference>